<evidence type="ECO:0000313" key="3">
    <source>
        <dbReference type="EMBL" id="KFB46162.1"/>
    </source>
</evidence>
<dbReference type="Proteomes" id="UP000030765">
    <property type="component" value="Unassembled WGS sequence"/>
</dbReference>
<dbReference type="OrthoDB" id="10511548at2759"/>
<dbReference type="VEuPathDB" id="VectorBase:ASIS003888"/>
<dbReference type="EnsemblMetazoa" id="ASIC014162-RA">
    <property type="protein sequence ID" value="ASIC014162-PA"/>
    <property type="gene ID" value="ASIC014162"/>
</dbReference>
<evidence type="ECO:0000313" key="5">
    <source>
        <dbReference type="Proteomes" id="UP000030765"/>
    </source>
</evidence>
<gene>
    <name evidence="3" type="ORF">ZHAS_00014162</name>
</gene>
<dbReference type="VEuPathDB" id="VectorBase:ASIC014162"/>
<sequence>MAKHRTQFFPSVGFLIAVSILLIGEVKGAVVISRSEADSSAPKAQPVNGGLRFVSVIPSDEKHHRKRDNLLEPAPPAVPVDDSNDTKRRTFTKNQLRPCTFCRFFTTVTPAPKPKIYLNVVRH</sequence>
<feature type="chain" id="PRO_5001784651" evidence="2">
    <location>
        <begin position="29"/>
        <end position="123"/>
    </location>
</feature>
<dbReference type="OMA" id="CTFCRFF"/>
<feature type="region of interest" description="Disordered" evidence="1">
    <location>
        <begin position="63"/>
        <end position="89"/>
    </location>
</feature>
<reference evidence="4" key="2">
    <citation type="submission" date="2020-05" db="UniProtKB">
        <authorList>
            <consortium name="EnsemblMetazoa"/>
        </authorList>
    </citation>
    <scope>IDENTIFICATION</scope>
</reference>
<evidence type="ECO:0000313" key="4">
    <source>
        <dbReference type="EnsemblMetazoa" id="ASIC014162-PA"/>
    </source>
</evidence>
<dbReference type="EMBL" id="KE525315">
    <property type="protein sequence ID" value="KFB46162.1"/>
    <property type="molecule type" value="Genomic_DNA"/>
</dbReference>
<evidence type="ECO:0000256" key="2">
    <source>
        <dbReference type="SAM" id="SignalP"/>
    </source>
</evidence>
<dbReference type="AlphaFoldDB" id="A0A084W7G8"/>
<organism evidence="3">
    <name type="scientific">Anopheles sinensis</name>
    <name type="common">Mosquito</name>
    <dbReference type="NCBI Taxonomy" id="74873"/>
    <lineage>
        <taxon>Eukaryota</taxon>
        <taxon>Metazoa</taxon>
        <taxon>Ecdysozoa</taxon>
        <taxon>Arthropoda</taxon>
        <taxon>Hexapoda</taxon>
        <taxon>Insecta</taxon>
        <taxon>Pterygota</taxon>
        <taxon>Neoptera</taxon>
        <taxon>Endopterygota</taxon>
        <taxon>Diptera</taxon>
        <taxon>Nematocera</taxon>
        <taxon>Culicoidea</taxon>
        <taxon>Culicidae</taxon>
        <taxon>Anophelinae</taxon>
        <taxon>Anopheles</taxon>
    </lineage>
</organism>
<evidence type="ECO:0000256" key="1">
    <source>
        <dbReference type="SAM" id="MobiDB-lite"/>
    </source>
</evidence>
<keyword evidence="5" id="KW-1185">Reference proteome</keyword>
<reference evidence="3 5" key="1">
    <citation type="journal article" date="2014" name="BMC Genomics">
        <title>Genome sequence of Anopheles sinensis provides insight into genetics basis of mosquito competence for malaria parasites.</title>
        <authorList>
            <person name="Zhou D."/>
            <person name="Zhang D."/>
            <person name="Ding G."/>
            <person name="Shi L."/>
            <person name="Hou Q."/>
            <person name="Ye Y."/>
            <person name="Xu Y."/>
            <person name="Zhou H."/>
            <person name="Xiong C."/>
            <person name="Li S."/>
            <person name="Yu J."/>
            <person name="Hong S."/>
            <person name="Yu X."/>
            <person name="Zou P."/>
            <person name="Chen C."/>
            <person name="Chang X."/>
            <person name="Wang W."/>
            <person name="Lv Y."/>
            <person name="Sun Y."/>
            <person name="Ma L."/>
            <person name="Shen B."/>
            <person name="Zhu C."/>
        </authorList>
    </citation>
    <scope>NUCLEOTIDE SEQUENCE [LARGE SCALE GENOMIC DNA]</scope>
</reference>
<feature type="signal peptide" evidence="2">
    <location>
        <begin position="1"/>
        <end position="28"/>
    </location>
</feature>
<proteinExistence type="predicted"/>
<accession>A0A084W7G8</accession>
<dbReference type="EMBL" id="ATLV01021244">
    <property type="status" value="NOT_ANNOTATED_CDS"/>
    <property type="molecule type" value="Genomic_DNA"/>
</dbReference>
<name>A0A084W7G8_ANOSI</name>
<keyword evidence="2" id="KW-0732">Signal</keyword>
<protein>
    <submittedName>
        <fullName evidence="3 4">Uncharacterized protein</fullName>
    </submittedName>
</protein>